<organismHost>
    <name type="scientific">Emiliania huxleyi</name>
    <name type="common">Coccolithophore</name>
    <name type="synonym">Pontosphaera huxleyi</name>
    <dbReference type="NCBI Taxonomy" id="2903"/>
</organismHost>
<evidence type="ECO:0000313" key="2">
    <source>
        <dbReference type="Proteomes" id="UP000000863"/>
    </source>
</evidence>
<sequence>MITVLVIFGIIIVGLWFYMKRTSPHTSVDEDDKKRVKLQERLQSESTKRELAEHDELAAIQQKIKDVDKPVEPMVNYDAAAYEKTHETDDATRMKNIKEAMGVDDTVHTPTEVKKRSDARNAQLQWKQLSKNNDIYDNKGYDKKTGKLTWIFDGGNGPRYANNDDIVQQELSDIFIQELSDFINS</sequence>
<dbReference type="Proteomes" id="UP000000863">
    <property type="component" value="Segment"/>
</dbReference>
<keyword evidence="2" id="KW-1185">Reference proteome</keyword>
<dbReference type="GeneID" id="3654760"/>
<reference evidence="1 2" key="1">
    <citation type="journal article" date="2005" name="Science">
        <title>Complete genome sequence and lytic phase transcription profile of a Coccolithovirus.</title>
        <authorList>
            <person name="Wilson W.H."/>
            <person name="Schroeder D.C."/>
            <person name="Allen M.J."/>
            <person name="Holden M.T.G."/>
            <person name="Parkhill J."/>
            <person name="Barrell B.G."/>
            <person name="Churcher C."/>
            <person name="Hamlin N."/>
            <person name="Mungall K."/>
            <person name="Norbertczak H."/>
            <person name="Quail M.A."/>
            <person name="Price C."/>
            <person name="Rabbinowitsch E."/>
            <person name="Walker D."/>
            <person name="Craigon M."/>
            <person name="Roy D."/>
            <person name="Ghazal P."/>
        </authorList>
    </citation>
    <scope>NUCLEOTIDE SEQUENCE [LARGE SCALE GENOMIC DNA]</scope>
    <source>
        <strain evidence="2">Isolate United Kingdom/English Channel/1999</strain>
    </source>
</reference>
<dbReference type="EMBL" id="AJ890364">
    <property type="protein sequence ID" value="CAI65638.1"/>
    <property type="molecule type" value="Genomic_DNA"/>
</dbReference>
<name>Q4A2R8_EHV8U</name>
<dbReference type="KEGG" id="vg:3654760"/>
<protein>
    <submittedName>
        <fullName evidence="1">Putative membrane protein</fullName>
    </submittedName>
</protein>
<organism evidence="1 2">
    <name type="scientific">Emiliania huxleyi virus 86 (isolate United Kingdom/English Channel/1999)</name>
    <name type="common">EhV-86</name>
    <dbReference type="NCBI Taxonomy" id="654925"/>
    <lineage>
        <taxon>Viruses</taxon>
        <taxon>Varidnaviria</taxon>
        <taxon>Bamfordvirae</taxon>
        <taxon>Nucleocytoviricota</taxon>
        <taxon>Megaviricetes</taxon>
        <taxon>Algavirales</taxon>
        <taxon>Phycodnaviridae</taxon>
        <taxon>Coccolithovirus</taxon>
        <taxon>Coccolithovirus huxleyi</taxon>
        <taxon>Emiliania huxleyi virus 86</taxon>
    </lineage>
</organism>
<accession>Q4A2R8</accession>
<dbReference type="RefSeq" id="YP_293969.1">
    <property type="nucleotide sequence ID" value="NC_007346.1"/>
</dbReference>
<proteinExistence type="predicted"/>
<gene>
    <name evidence="1" type="ORF">EhV214</name>
</gene>
<evidence type="ECO:0000313" key="1">
    <source>
        <dbReference type="EMBL" id="CAI65638.1"/>
    </source>
</evidence>